<evidence type="ECO:0000313" key="1">
    <source>
        <dbReference type="EMBL" id="PWN54262.1"/>
    </source>
</evidence>
<reference evidence="1 2" key="1">
    <citation type="journal article" date="2018" name="Mol. Biol. Evol.">
        <title>Broad Genomic Sampling Reveals a Smut Pathogenic Ancestry of the Fungal Clade Ustilaginomycotina.</title>
        <authorList>
            <person name="Kijpornyongpan T."/>
            <person name="Mondo S.J."/>
            <person name="Barry K."/>
            <person name="Sandor L."/>
            <person name="Lee J."/>
            <person name="Lipzen A."/>
            <person name="Pangilinan J."/>
            <person name="LaButti K."/>
            <person name="Hainaut M."/>
            <person name="Henrissat B."/>
            <person name="Grigoriev I.V."/>
            <person name="Spatafora J.W."/>
            <person name="Aime M.C."/>
        </authorList>
    </citation>
    <scope>NUCLEOTIDE SEQUENCE [LARGE SCALE GENOMIC DNA]</scope>
    <source>
        <strain evidence="1 2">SA 807</strain>
    </source>
</reference>
<name>A0ACD0P8D4_9BASI</name>
<protein>
    <submittedName>
        <fullName evidence="1">Uncharacterized protein</fullName>
    </submittedName>
</protein>
<dbReference type="EMBL" id="KZ819690">
    <property type="protein sequence ID" value="PWN54262.1"/>
    <property type="molecule type" value="Genomic_DNA"/>
</dbReference>
<evidence type="ECO:0000313" key="2">
    <source>
        <dbReference type="Proteomes" id="UP000245626"/>
    </source>
</evidence>
<proteinExistence type="predicted"/>
<organism evidence="1 2">
    <name type="scientific">Violaceomyces palustris</name>
    <dbReference type="NCBI Taxonomy" id="1673888"/>
    <lineage>
        <taxon>Eukaryota</taxon>
        <taxon>Fungi</taxon>
        <taxon>Dikarya</taxon>
        <taxon>Basidiomycota</taxon>
        <taxon>Ustilaginomycotina</taxon>
        <taxon>Ustilaginomycetes</taxon>
        <taxon>Violaceomycetales</taxon>
        <taxon>Violaceomycetaceae</taxon>
        <taxon>Violaceomyces</taxon>
    </lineage>
</organism>
<dbReference type="Proteomes" id="UP000245626">
    <property type="component" value="Unassembled WGS sequence"/>
</dbReference>
<sequence>MAKGGIDRYLDSLDPTRLRSHPPSKAIMGSVKWFEWLILLSAERPSSWATGLLGYFCWATVALRLLLSFFFTRALPPSPHHPEILAMPAYQFFAQAAFDASWKPQAQSCPR</sequence>
<keyword evidence="2" id="KW-1185">Reference proteome</keyword>
<accession>A0ACD0P8D4</accession>
<gene>
    <name evidence="1" type="ORF">IE53DRAFT_258505</name>
</gene>